<keyword evidence="8" id="KW-1185">Reference proteome</keyword>
<dbReference type="InterPro" id="IPR038178">
    <property type="entry name" value="Kringle_sf"/>
</dbReference>
<dbReference type="GO" id="GO:0005509">
    <property type="term" value="F:calcium ion binding"/>
    <property type="evidence" value="ECO:0007669"/>
    <property type="project" value="InterPro"/>
</dbReference>
<keyword evidence="2" id="KW-1015">Disulfide bond</keyword>
<dbReference type="GO" id="GO:0005615">
    <property type="term" value="C:extracellular space"/>
    <property type="evidence" value="ECO:0007669"/>
    <property type="project" value="TreeGrafter"/>
</dbReference>
<evidence type="ECO:0000313" key="7">
    <source>
        <dbReference type="EMBL" id="CAB1425370.1"/>
    </source>
</evidence>
<keyword evidence="1 3" id="KW-0420">Kringle</keyword>
<dbReference type="InterPro" id="IPR017857">
    <property type="entry name" value="Coagulation_fac-like_Gla_dom"/>
</dbReference>
<dbReference type="Gene3D" id="4.10.740.10">
    <property type="entry name" value="Coagulation Factor IX"/>
    <property type="match status" value="1"/>
</dbReference>
<dbReference type="InterPro" id="IPR000294">
    <property type="entry name" value="GLA_domain"/>
</dbReference>
<evidence type="ECO:0000256" key="1">
    <source>
        <dbReference type="ARBA" id="ARBA00022572"/>
    </source>
</evidence>
<proteinExistence type="predicted"/>
<comment type="caution">
    <text evidence="7">The sequence shown here is derived from an EMBL/GenBank/DDBJ whole genome shotgun (WGS) entry which is preliminary data.</text>
</comment>
<dbReference type="EMBL" id="CADEAL010000799">
    <property type="protein sequence ID" value="CAB1425370.1"/>
    <property type="molecule type" value="Genomic_DNA"/>
</dbReference>
<dbReference type="PROSITE" id="PS00011">
    <property type="entry name" value="GLA_1"/>
    <property type="match status" value="1"/>
</dbReference>
<evidence type="ECO:0008006" key="9">
    <source>
        <dbReference type="Google" id="ProtNLM"/>
    </source>
</evidence>
<dbReference type="SMART" id="SM00069">
    <property type="entry name" value="GLA"/>
    <property type="match status" value="1"/>
</dbReference>
<evidence type="ECO:0000256" key="3">
    <source>
        <dbReference type="PROSITE-ProRule" id="PRU00121"/>
    </source>
</evidence>
<dbReference type="Proteomes" id="UP001153269">
    <property type="component" value="Unassembled WGS sequence"/>
</dbReference>
<dbReference type="Pfam" id="PF00594">
    <property type="entry name" value="Gla"/>
    <property type="match status" value="1"/>
</dbReference>
<name>A0A9N7YBG2_PLEPL</name>
<organism evidence="7 8">
    <name type="scientific">Pleuronectes platessa</name>
    <name type="common">European plaice</name>
    <dbReference type="NCBI Taxonomy" id="8262"/>
    <lineage>
        <taxon>Eukaryota</taxon>
        <taxon>Metazoa</taxon>
        <taxon>Chordata</taxon>
        <taxon>Craniata</taxon>
        <taxon>Vertebrata</taxon>
        <taxon>Euteleostomi</taxon>
        <taxon>Actinopterygii</taxon>
        <taxon>Neopterygii</taxon>
        <taxon>Teleostei</taxon>
        <taxon>Neoteleostei</taxon>
        <taxon>Acanthomorphata</taxon>
        <taxon>Carangaria</taxon>
        <taxon>Pleuronectiformes</taxon>
        <taxon>Pleuronectoidei</taxon>
        <taxon>Pleuronectidae</taxon>
        <taxon>Pleuronectes</taxon>
    </lineage>
</organism>
<feature type="domain" description="Kringle" evidence="5">
    <location>
        <begin position="109"/>
        <end position="144"/>
    </location>
</feature>
<evidence type="ECO:0000256" key="4">
    <source>
        <dbReference type="SAM" id="SignalP"/>
    </source>
</evidence>
<dbReference type="InterPro" id="IPR035972">
    <property type="entry name" value="GLA-like_dom_SF"/>
</dbReference>
<comment type="caution">
    <text evidence="3">Lacks conserved residue(s) required for the propagation of feature annotation.</text>
</comment>
<feature type="domain" description="Gla" evidence="6">
    <location>
        <begin position="40"/>
        <end position="86"/>
    </location>
</feature>
<evidence type="ECO:0000259" key="6">
    <source>
        <dbReference type="PROSITE" id="PS50998"/>
    </source>
</evidence>
<sequence length="144" mass="16973">MVEPSKPVAVLLLFLLHSCRADDVFLNSQRASEVLVRSRRANHIFEEMKPGNLERECVEEVCDHEEAREVFEQTEKTEKFWKKYLDCKGTERRETQQDIGRVRQCVEGRCIFGKGFSYEGDVNITKSGRQCQYWSRNFPHPIMR</sequence>
<keyword evidence="4" id="KW-0732">Signal</keyword>
<evidence type="ECO:0000313" key="8">
    <source>
        <dbReference type="Proteomes" id="UP001153269"/>
    </source>
</evidence>
<reference evidence="7" key="1">
    <citation type="submission" date="2020-03" db="EMBL/GenBank/DDBJ databases">
        <authorList>
            <person name="Weist P."/>
        </authorList>
    </citation>
    <scope>NUCLEOTIDE SEQUENCE</scope>
</reference>
<evidence type="ECO:0000256" key="2">
    <source>
        <dbReference type="ARBA" id="ARBA00023157"/>
    </source>
</evidence>
<protein>
    <recommendedName>
        <fullName evidence="9">Gla domain-containing protein</fullName>
    </recommendedName>
</protein>
<dbReference type="PANTHER" id="PTHR24278:SF28">
    <property type="entry name" value="COAGULATION FACTOR X"/>
    <property type="match status" value="1"/>
</dbReference>
<dbReference type="InterPro" id="IPR013806">
    <property type="entry name" value="Kringle-like"/>
</dbReference>
<dbReference type="Gene3D" id="2.40.20.10">
    <property type="entry name" value="Plasminogen Kringle 4"/>
    <property type="match status" value="1"/>
</dbReference>
<dbReference type="AlphaFoldDB" id="A0A9N7YBG2"/>
<dbReference type="PANTHER" id="PTHR24278">
    <property type="entry name" value="COAGULATION FACTOR"/>
    <property type="match status" value="1"/>
</dbReference>
<dbReference type="PROSITE" id="PS50070">
    <property type="entry name" value="KRINGLE_2"/>
    <property type="match status" value="1"/>
</dbReference>
<dbReference type="SUPFAM" id="SSF57440">
    <property type="entry name" value="Kringle-like"/>
    <property type="match status" value="1"/>
</dbReference>
<feature type="signal peptide" evidence="4">
    <location>
        <begin position="1"/>
        <end position="21"/>
    </location>
</feature>
<dbReference type="PROSITE" id="PS50998">
    <property type="entry name" value="GLA_2"/>
    <property type="match status" value="1"/>
</dbReference>
<dbReference type="PRINTS" id="PR00001">
    <property type="entry name" value="GLABLOOD"/>
</dbReference>
<dbReference type="SUPFAM" id="SSF57630">
    <property type="entry name" value="GLA-domain"/>
    <property type="match status" value="1"/>
</dbReference>
<gene>
    <name evidence="7" type="ORF">PLEPLA_LOCUS13300</name>
</gene>
<dbReference type="InterPro" id="IPR000001">
    <property type="entry name" value="Kringle"/>
</dbReference>
<evidence type="ECO:0000259" key="5">
    <source>
        <dbReference type="PROSITE" id="PS50070"/>
    </source>
</evidence>
<dbReference type="InterPro" id="IPR050442">
    <property type="entry name" value="Peptidase_S1_coag_factors"/>
</dbReference>
<accession>A0A9N7YBG2</accession>
<dbReference type="FunFam" id="4.10.740.10:FF:000001">
    <property type="entry name" value="vitamin K-dependent protein S"/>
    <property type="match status" value="1"/>
</dbReference>
<feature type="chain" id="PRO_5040394806" description="Gla domain-containing protein" evidence="4">
    <location>
        <begin position="22"/>
        <end position="144"/>
    </location>
</feature>